<dbReference type="AlphaFoldDB" id="A0A543IAV1"/>
<evidence type="ECO:0000313" key="2">
    <source>
        <dbReference type="Proteomes" id="UP000316706"/>
    </source>
</evidence>
<dbReference type="OrthoDB" id="4458334at2"/>
<gene>
    <name evidence="1" type="ORF">FHX41_1318</name>
</gene>
<dbReference type="EMBL" id="VFPO01000001">
    <property type="protein sequence ID" value="TQM67698.1"/>
    <property type="molecule type" value="Genomic_DNA"/>
</dbReference>
<accession>A0A543IAV1</accession>
<name>A0A543IAV1_9ACTN</name>
<dbReference type="RefSeq" id="WP_141966686.1">
    <property type="nucleotide sequence ID" value="NZ_VFPO01000001.1"/>
</dbReference>
<dbReference type="Proteomes" id="UP000316706">
    <property type="component" value="Unassembled WGS sequence"/>
</dbReference>
<sequence length="224" mass="24061">MLRLHDDRTGRAEPLPAGPGLRVQVLDATGLRVMVVTDLLRRVVQRAARRRVRVVSTTPFPEGRDWSDFNIAPFEVLDEPIGNADVHVTGTGQAPGDAHTVTVPPETGEWASADPLSVRLAMLQVPYREPLELSAEAVAEASVRLERWRAAVAEWANAPGHPMSREHAIEAEDALADDLDSPAALAVLDRLADDAEVPAGAKLETFIHLDMILAVGLVSAIGSA</sequence>
<evidence type="ECO:0008006" key="3">
    <source>
        <dbReference type="Google" id="ProtNLM"/>
    </source>
</evidence>
<proteinExistence type="predicted"/>
<keyword evidence="2" id="KW-1185">Reference proteome</keyword>
<reference evidence="1 2" key="1">
    <citation type="submission" date="2019-06" db="EMBL/GenBank/DDBJ databases">
        <title>Sequencing the genomes of 1000 actinobacteria strains.</title>
        <authorList>
            <person name="Klenk H.-P."/>
        </authorList>
    </citation>
    <scope>NUCLEOTIDE SEQUENCE [LARGE SCALE GENOMIC DNA]</scope>
    <source>
        <strain evidence="1 2">DSM 45043</strain>
    </source>
</reference>
<protein>
    <recommendedName>
        <fullName evidence="3">Cysteinyl-tRNA synthetase</fullName>
    </recommendedName>
</protein>
<organism evidence="1 2">
    <name type="scientific">Actinomadura hallensis</name>
    <dbReference type="NCBI Taxonomy" id="337895"/>
    <lineage>
        <taxon>Bacteria</taxon>
        <taxon>Bacillati</taxon>
        <taxon>Actinomycetota</taxon>
        <taxon>Actinomycetes</taxon>
        <taxon>Streptosporangiales</taxon>
        <taxon>Thermomonosporaceae</taxon>
        <taxon>Actinomadura</taxon>
    </lineage>
</organism>
<dbReference type="Gene3D" id="1.20.120.640">
    <property type="entry name" value="Anticodon-binding domain of a subclass of class I aminoacyl-tRNA synthetases"/>
    <property type="match status" value="1"/>
</dbReference>
<evidence type="ECO:0000313" key="1">
    <source>
        <dbReference type="EMBL" id="TQM67698.1"/>
    </source>
</evidence>
<comment type="caution">
    <text evidence="1">The sequence shown here is derived from an EMBL/GenBank/DDBJ whole genome shotgun (WGS) entry which is preliminary data.</text>
</comment>